<dbReference type="PROSITE" id="PS51257">
    <property type="entry name" value="PROKAR_LIPOPROTEIN"/>
    <property type="match status" value="1"/>
</dbReference>
<dbReference type="PANTHER" id="PTHR43811:SF19">
    <property type="entry name" value="39 KDA FK506-BINDING NUCLEAR PROTEIN"/>
    <property type="match status" value="1"/>
</dbReference>
<accession>A0A917FJ76</accession>
<evidence type="ECO:0000259" key="8">
    <source>
        <dbReference type="PROSITE" id="PS50059"/>
    </source>
</evidence>
<dbReference type="EMBL" id="BMFO01000001">
    <property type="protein sequence ID" value="GGF82948.1"/>
    <property type="molecule type" value="Genomic_DNA"/>
</dbReference>
<reference evidence="9" key="1">
    <citation type="journal article" date="2014" name="Int. J. Syst. Evol. Microbiol.">
        <title>Complete genome sequence of Corynebacterium casei LMG S-19264T (=DSM 44701T), isolated from a smear-ripened cheese.</title>
        <authorList>
            <consortium name="US DOE Joint Genome Institute (JGI-PGF)"/>
            <person name="Walter F."/>
            <person name="Albersmeier A."/>
            <person name="Kalinowski J."/>
            <person name="Ruckert C."/>
        </authorList>
    </citation>
    <scope>NUCLEOTIDE SEQUENCE</scope>
    <source>
        <strain evidence="9">CGMCC 1.12726</strain>
    </source>
</reference>
<comment type="similarity">
    <text evidence="2 6">Belongs to the FKBP-type PPIase family.</text>
</comment>
<evidence type="ECO:0000256" key="7">
    <source>
        <dbReference type="SAM" id="SignalP"/>
    </source>
</evidence>
<dbReference type="FunFam" id="3.10.50.40:FF:000006">
    <property type="entry name" value="Peptidyl-prolyl cis-trans isomerase"/>
    <property type="match status" value="1"/>
</dbReference>
<dbReference type="InterPro" id="IPR000774">
    <property type="entry name" value="PPIase_FKBP_N"/>
</dbReference>
<evidence type="ECO:0000313" key="9">
    <source>
        <dbReference type="EMBL" id="GGF82948.1"/>
    </source>
</evidence>
<evidence type="ECO:0000256" key="6">
    <source>
        <dbReference type="RuleBase" id="RU003915"/>
    </source>
</evidence>
<keyword evidence="7" id="KW-0732">Signal</keyword>
<organism evidence="9 10">
    <name type="scientific">Arenimonas maotaiensis</name>
    <dbReference type="NCBI Taxonomy" id="1446479"/>
    <lineage>
        <taxon>Bacteria</taxon>
        <taxon>Pseudomonadati</taxon>
        <taxon>Pseudomonadota</taxon>
        <taxon>Gammaproteobacteria</taxon>
        <taxon>Lysobacterales</taxon>
        <taxon>Lysobacteraceae</taxon>
        <taxon>Arenimonas</taxon>
    </lineage>
</organism>
<feature type="domain" description="PPIase FKBP-type" evidence="8">
    <location>
        <begin position="172"/>
        <end position="258"/>
    </location>
</feature>
<reference evidence="9" key="2">
    <citation type="submission" date="2020-09" db="EMBL/GenBank/DDBJ databases">
        <authorList>
            <person name="Sun Q."/>
            <person name="Zhou Y."/>
        </authorList>
    </citation>
    <scope>NUCLEOTIDE SEQUENCE</scope>
    <source>
        <strain evidence="9">CGMCC 1.12726</strain>
    </source>
</reference>
<feature type="chain" id="PRO_5036880792" description="Peptidyl-prolyl cis-trans isomerase" evidence="7">
    <location>
        <begin position="25"/>
        <end position="266"/>
    </location>
</feature>
<dbReference type="Pfam" id="PF01346">
    <property type="entry name" value="FKBP_N"/>
    <property type="match status" value="1"/>
</dbReference>
<evidence type="ECO:0000256" key="5">
    <source>
        <dbReference type="PROSITE-ProRule" id="PRU00277"/>
    </source>
</evidence>
<dbReference type="InterPro" id="IPR036944">
    <property type="entry name" value="PPIase_FKBP_N_sf"/>
</dbReference>
<dbReference type="Gene3D" id="3.10.50.40">
    <property type="match status" value="1"/>
</dbReference>
<dbReference type="EC" id="5.2.1.8" evidence="6"/>
<dbReference type="PANTHER" id="PTHR43811">
    <property type="entry name" value="FKBP-TYPE PEPTIDYL-PROLYL CIS-TRANS ISOMERASE FKPA"/>
    <property type="match status" value="1"/>
</dbReference>
<feature type="signal peptide" evidence="7">
    <location>
        <begin position="1"/>
        <end position="24"/>
    </location>
</feature>
<dbReference type="PROSITE" id="PS50059">
    <property type="entry name" value="FKBP_PPIASE"/>
    <property type="match status" value="1"/>
</dbReference>
<dbReference type="RefSeq" id="WP_188446687.1">
    <property type="nucleotide sequence ID" value="NZ_BMFO01000001.1"/>
</dbReference>
<proteinExistence type="inferred from homology"/>
<dbReference type="GO" id="GO:0003755">
    <property type="term" value="F:peptidyl-prolyl cis-trans isomerase activity"/>
    <property type="evidence" value="ECO:0007669"/>
    <property type="project" value="UniProtKB-UniRule"/>
</dbReference>
<evidence type="ECO:0000256" key="4">
    <source>
        <dbReference type="ARBA" id="ARBA00023235"/>
    </source>
</evidence>
<evidence type="ECO:0000256" key="2">
    <source>
        <dbReference type="ARBA" id="ARBA00006577"/>
    </source>
</evidence>
<evidence type="ECO:0000256" key="3">
    <source>
        <dbReference type="ARBA" id="ARBA00023110"/>
    </source>
</evidence>
<gene>
    <name evidence="9" type="primary">fkpA</name>
    <name evidence="9" type="ORF">GCM10010960_01310</name>
</gene>
<dbReference type="Gene3D" id="1.10.287.460">
    <property type="entry name" value="Peptidyl-prolyl cis-trans isomerase, FKBP-type, N-terminal domain"/>
    <property type="match status" value="1"/>
</dbReference>
<protein>
    <recommendedName>
        <fullName evidence="6">Peptidyl-prolyl cis-trans isomerase</fullName>
        <ecNumber evidence="6">5.2.1.8</ecNumber>
    </recommendedName>
</protein>
<comment type="caution">
    <text evidence="9">The sequence shown here is derived from an EMBL/GenBank/DDBJ whole genome shotgun (WGS) entry which is preliminary data.</text>
</comment>
<keyword evidence="10" id="KW-1185">Reference proteome</keyword>
<dbReference type="InterPro" id="IPR001179">
    <property type="entry name" value="PPIase_FKBP_dom"/>
</dbReference>
<name>A0A917FJ76_9GAMM</name>
<dbReference type="Proteomes" id="UP000632858">
    <property type="component" value="Unassembled WGS sequence"/>
</dbReference>
<evidence type="ECO:0000313" key="10">
    <source>
        <dbReference type="Proteomes" id="UP000632858"/>
    </source>
</evidence>
<keyword evidence="3 5" id="KW-0697">Rotamase</keyword>
<comment type="catalytic activity">
    <reaction evidence="1 5 6">
        <text>[protein]-peptidylproline (omega=180) = [protein]-peptidylproline (omega=0)</text>
        <dbReference type="Rhea" id="RHEA:16237"/>
        <dbReference type="Rhea" id="RHEA-COMP:10747"/>
        <dbReference type="Rhea" id="RHEA-COMP:10748"/>
        <dbReference type="ChEBI" id="CHEBI:83833"/>
        <dbReference type="ChEBI" id="CHEBI:83834"/>
        <dbReference type="EC" id="5.2.1.8"/>
    </reaction>
</comment>
<dbReference type="InterPro" id="IPR046357">
    <property type="entry name" value="PPIase_dom_sf"/>
</dbReference>
<dbReference type="GO" id="GO:0006457">
    <property type="term" value="P:protein folding"/>
    <property type="evidence" value="ECO:0007669"/>
    <property type="project" value="InterPro"/>
</dbReference>
<dbReference type="SUPFAM" id="SSF54534">
    <property type="entry name" value="FKBP-like"/>
    <property type="match status" value="1"/>
</dbReference>
<keyword evidence="4 5" id="KW-0413">Isomerase</keyword>
<dbReference type="AlphaFoldDB" id="A0A917FJ76"/>
<evidence type="ECO:0000256" key="1">
    <source>
        <dbReference type="ARBA" id="ARBA00000971"/>
    </source>
</evidence>
<dbReference type="Pfam" id="PF00254">
    <property type="entry name" value="FKBP_C"/>
    <property type="match status" value="1"/>
</dbReference>
<sequence>MKFKQPLALTLAGALMCVSLSACSKDEGAGEGKSAAKPEIVSVEKGSETVKGLAGMNSERKQVSYMIGMDIAKSLKEIEGEIDVDMLGKGLADQMAGKALINDAQHQQIREAFAAKLQAHAEKTAAELPKKNLEEGKAFLAKNKAAPGVITTASGLQYQVLRQGSGPKPAATDVVKVNYKGTLLDGTVFDSSYERNEPIDFPLNAVIPGWSEGVGLMPVGSKYKFWIPSELAYGEAGGPPVIGPNATLVFEVELLEAKAGEPAPAQ</sequence>